<dbReference type="Gene3D" id="1.10.443.10">
    <property type="entry name" value="Intergrase catalytic core"/>
    <property type="match status" value="1"/>
</dbReference>
<proteinExistence type="inferred from homology"/>
<evidence type="ECO:0000313" key="6">
    <source>
        <dbReference type="EMBL" id="MBE1523228.1"/>
    </source>
</evidence>
<comment type="caution">
    <text evidence="6">The sequence shown here is derived from an EMBL/GenBank/DDBJ whole genome shotgun (WGS) entry which is preliminary data.</text>
</comment>
<dbReference type="RefSeq" id="WP_192594406.1">
    <property type="nucleotide sequence ID" value="NZ_BAAALJ010000019.1"/>
</dbReference>
<dbReference type="CDD" id="cd00397">
    <property type="entry name" value="DNA_BRE_C"/>
    <property type="match status" value="1"/>
</dbReference>
<accession>A0ABR9JBR0</accession>
<dbReference type="SUPFAM" id="SSF56349">
    <property type="entry name" value="DNA breaking-rejoining enzymes"/>
    <property type="match status" value="1"/>
</dbReference>
<dbReference type="InterPro" id="IPR011010">
    <property type="entry name" value="DNA_brk_join_enz"/>
</dbReference>
<evidence type="ECO:0000259" key="5">
    <source>
        <dbReference type="PROSITE" id="PS51898"/>
    </source>
</evidence>
<evidence type="ECO:0000256" key="2">
    <source>
        <dbReference type="ARBA" id="ARBA00023125"/>
    </source>
</evidence>
<evidence type="ECO:0000256" key="1">
    <source>
        <dbReference type="ARBA" id="ARBA00008857"/>
    </source>
</evidence>
<evidence type="ECO:0000256" key="4">
    <source>
        <dbReference type="SAM" id="MobiDB-lite"/>
    </source>
</evidence>
<dbReference type="InterPro" id="IPR002104">
    <property type="entry name" value="Integrase_catalytic"/>
</dbReference>
<dbReference type="InterPro" id="IPR050090">
    <property type="entry name" value="Tyrosine_recombinase_XerCD"/>
</dbReference>
<evidence type="ECO:0000256" key="3">
    <source>
        <dbReference type="ARBA" id="ARBA00023172"/>
    </source>
</evidence>
<protein>
    <submittedName>
        <fullName evidence="6">Integrase</fullName>
    </submittedName>
</protein>
<dbReference type="EMBL" id="JADBED010000001">
    <property type="protein sequence ID" value="MBE1523228.1"/>
    <property type="molecule type" value="Genomic_DNA"/>
</dbReference>
<gene>
    <name evidence="6" type="ORF">H4W27_000346</name>
</gene>
<dbReference type="PROSITE" id="PS51898">
    <property type="entry name" value="TYR_RECOMBINASE"/>
    <property type="match status" value="1"/>
</dbReference>
<sequence length="274" mass="30300">MEHALREIADLHGPESAHQARSVLSKYVVAQLKRDNLIGADPIKGESLDLGPKTPPRRGGRSLSREDYQRVVDYLLEIDPSDGIESPKRGRWKLEDRVAKRRNAIDLTLLQAATGLRISEATSITWREVEVADDGTMHVEVTAEISKTHRGRHVPVLDGRVAARILERRNSAHHEAERVIGSPADPTVPWDGRNCTAAVADLYLALAEKLNIELLRTARSHVWRATLNSLLLDSVPEAVRTAFFGHNAATSRGHYTDLSDTSGMQAAARQLRAV</sequence>
<dbReference type="Pfam" id="PF00589">
    <property type="entry name" value="Phage_integrase"/>
    <property type="match status" value="1"/>
</dbReference>
<comment type="similarity">
    <text evidence="1">Belongs to the 'phage' integrase family.</text>
</comment>
<keyword evidence="7" id="KW-1185">Reference proteome</keyword>
<feature type="region of interest" description="Disordered" evidence="4">
    <location>
        <begin position="43"/>
        <end position="64"/>
    </location>
</feature>
<reference evidence="6 7" key="1">
    <citation type="submission" date="2020-10" db="EMBL/GenBank/DDBJ databases">
        <title>Sequencing the genomes of 1000 actinobacteria strains.</title>
        <authorList>
            <person name="Klenk H.-P."/>
        </authorList>
    </citation>
    <scope>NUCLEOTIDE SEQUENCE [LARGE SCALE GENOMIC DNA]</scope>
    <source>
        <strain evidence="6 7">DSM 15666</strain>
    </source>
</reference>
<name>A0ABR9JBR0_9MICC</name>
<evidence type="ECO:0000313" key="7">
    <source>
        <dbReference type="Proteomes" id="UP000643525"/>
    </source>
</evidence>
<dbReference type="InterPro" id="IPR013762">
    <property type="entry name" value="Integrase-like_cat_sf"/>
</dbReference>
<feature type="domain" description="Tyr recombinase" evidence="5">
    <location>
        <begin position="58"/>
        <end position="269"/>
    </location>
</feature>
<keyword evidence="3" id="KW-0233">DNA recombination</keyword>
<dbReference type="Proteomes" id="UP000643525">
    <property type="component" value="Unassembled WGS sequence"/>
</dbReference>
<organism evidence="6 7">
    <name type="scientific">Nesterenkonia lutea</name>
    <dbReference type="NCBI Taxonomy" id="272919"/>
    <lineage>
        <taxon>Bacteria</taxon>
        <taxon>Bacillati</taxon>
        <taxon>Actinomycetota</taxon>
        <taxon>Actinomycetes</taxon>
        <taxon>Micrococcales</taxon>
        <taxon>Micrococcaceae</taxon>
        <taxon>Nesterenkonia</taxon>
    </lineage>
</organism>
<keyword evidence="2" id="KW-0238">DNA-binding</keyword>
<dbReference type="PANTHER" id="PTHR30349:SF41">
    <property type="entry name" value="INTEGRASE_RECOMBINASE PROTEIN MJ0367-RELATED"/>
    <property type="match status" value="1"/>
</dbReference>
<dbReference type="PANTHER" id="PTHR30349">
    <property type="entry name" value="PHAGE INTEGRASE-RELATED"/>
    <property type="match status" value="1"/>
</dbReference>